<comment type="subcellular location">
    <subcellularLocation>
        <location evidence="1">Membrane</location>
        <topology evidence="1">Multi-pass membrane protein</topology>
    </subcellularLocation>
</comment>
<evidence type="ECO:0000256" key="3">
    <source>
        <dbReference type="ARBA" id="ARBA00022679"/>
    </source>
</evidence>
<evidence type="ECO:0000256" key="14">
    <source>
        <dbReference type="ARBA" id="ARBA00044770"/>
    </source>
</evidence>
<dbReference type="GO" id="GO:0015648">
    <property type="term" value="F:lipid-linked peptidoglycan transporter activity"/>
    <property type="evidence" value="ECO:0007669"/>
    <property type="project" value="TreeGrafter"/>
</dbReference>
<dbReference type="GO" id="GO:0032153">
    <property type="term" value="C:cell division site"/>
    <property type="evidence" value="ECO:0007669"/>
    <property type="project" value="TreeGrafter"/>
</dbReference>
<gene>
    <name evidence="18" type="ORF">MOZ60_04385</name>
</gene>
<evidence type="ECO:0000256" key="2">
    <source>
        <dbReference type="ARBA" id="ARBA00022676"/>
    </source>
</evidence>
<evidence type="ECO:0000256" key="11">
    <source>
        <dbReference type="ARBA" id="ARBA00038053"/>
    </source>
</evidence>
<dbReference type="GO" id="GO:0051301">
    <property type="term" value="P:cell division"/>
    <property type="evidence" value="ECO:0007669"/>
    <property type="project" value="InterPro"/>
</dbReference>
<evidence type="ECO:0000313" key="19">
    <source>
        <dbReference type="Proteomes" id="UP001286174"/>
    </source>
</evidence>
<feature type="transmembrane region" description="Helical" evidence="17">
    <location>
        <begin position="376"/>
        <end position="398"/>
    </location>
</feature>
<evidence type="ECO:0000256" key="9">
    <source>
        <dbReference type="ARBA" id="ARBA00032370"/>
    </source>
</evidence>
<feature type="transmembrane region" description="Helical" evidence="17">
    <location>
        <begin position="160"/>
        <end position="179"/>
    </location>
</feature>
<keyword evidence="2" id="KW-0328">Glycosyltransferase</keyword>
<keyword evidence="4 17" id="KW-0812">Transmembrane</keyword>
<dbReference type="PANTHER" id="PTHR30474:SF2">
    <property type="entry name" value="PEPTIDOGLYCAN GLYCOSYLTRANSFERASE FTSW-RELATED"/>
    <property type="match status" value="1"/>
</dbReference>
<dbReference type="PROSITE" id="PS00428">
    <property type="entry name" value="FTSW_RODA_SPOVE"/>
    <property type="match status" value="1"/>
</dbReference>
<evidence type="ECO:0000256" key="6">
    <source>
        <dbReference type="ARBA" id="ARBA00022984"/>
    </source>
</evidence>
<dbReference type="RefSeq" id="WP_370595789.1">
    <property type="nucleotide sequence ID" value="NZ_JALBUR010000007.1"/>
</dbReference>
<comment type="caution">
    <text evidence="18">The sequence shown here is derived from an EMBL/GenBank/DDBJ whole genome shotgun (WGS) entry which is preliminary data.</text>
</comment>
<keyword evidence="6" id="KW-0573">Peptidoglycan synthesis</keyword>
<keyword evidence="3" id="KW-0808">Transferase</keyword>
<evidence type="ECO:0000256" key="4">
    <source>
        <dbReference type="ARBA" id="ARBA00022692"/>
    </source>
</evidence>
<comment type="function">
    <text evidence="16">Peptidoglycan polymerase that is essential for cell division.</text>
</comment>
<evidence type="ECO:0000256" key="7">
    <source>
        <dbReference type="ARBA" id="ARBA00022989"/>
    </source>
</evidence>
<keyword evidence="5" id="KW-0133">Cell shape</keyword>
<feature type="transmembrane region" description="Helical" evidence="17">
    <location>
        <begin position="92"/>
        <end position="111"/>
    </location>
</feature>
<keyword evidence="7 17" id="KW-1133">Transmembrane helix</keyword>
<dbReference type="EMBL" id="JALBUR010000007">
    <property type="protein sequence ID" value="MDX8419330.1"/>
    <property type="molecule type" value="Genomic_DNA"/>
</dbReference>
<dbReference type="AlphaFoldDB" id="A0AB35U1J8"/>
<reference evidence="18 19" key="1">
    <citation type="submission" date="2022-03" db="EMBL/GenBank/DDBJ databases">
        <title>Novel taxa within the pig intestine.</title>
        <authorList>
            <person name="Wylensek D."/>
            <person name="Bishof K."/>
            <person name="Afrizal A."/>
            <person name="Clavel T."/>
        </authorList>
    </citation>
    <scope>NUCLEOTIDE SEQUENCE [LARGE SCALE GENOMIC DNA]</scope>
    <source>
        <strain evidence="18 19">CLA-KB-P133</strain>
    </source>
</reference>
<feature type="transmembrane region" description="Helical" evidence="17">
    <location>
        <begin position="213"/>
        <end position="230"/>
    </location>
</feature>
<accession>A0AB35U1J8</accession>
<evidence type="ECO:0000256" key="17">
    <source>
        <dbReference type="SAM" id="Phobius"/>
    </source>
</evidence>
<feature type="transmembrane region" description="Helical" evidence="17">
    <location>
        <begin position="27"/>
        <end position="46"/>
    </location>
</feature>
<dbReference type="InterPro" id="IPR001182">
    <property type="entry name" value="FtsW/RodA"/>
</dbReference>
<protein>
    <recommendedName>
        <fullName evidence="12">Probable peptidoglycan glycosyltransferase FtsW</fullName>
        <ecNumber evidence="14">2.4.99.28</ecNumber>
    </recommendedName>
    <alternativeName>
        <fullName evidence="13">Cell division protein FtsW</fullName>
    </alternativeName>
    <alternativeName>
        <fullName evidence="10">Cell wall polymerase</fullName>
    </alternativeName>
    <alternativeName>
        <fullName evidence="9">Peptidoglycan polymerase</fullName>
    </alternativeName>
</protein>
<dbReference type="GO" id="GO:0009252">
    <property type="term" value="P:peptidoglycan biosynthetic process"/>
    <property type="evidence" value="ECO:0007669"/>
    <property type="project" value="UniProtKB-KW"/>
</dbReference>
<keyword evidence="19" id="KW-1185">Reference proteome</keyword>
<proteinExistence type="inferred from homology"/>
<evidence type="ECO:0000256" key="16">
    <source>
        <dbReference type="ARBA" id="ARBA00049966"/>
    </source>
</evidence>
<dbReference type="EC" id="2.4.99.28" evidence="14"/>
<organism evidence="18 19">
    <name type="scientific">Grylomicrobium aquisgranensis</name>
    <dbReference type="NCBI Taxonomy" id="2926318"/>
    <lineage>
        <taxon>Bacteria</taxon>
        <taxon>Bacillati</taxon>
        <taxon>Bacillota</taxon>
        <taxon>Erysipelotrichia</taxon>
        <taxon>Erysipelotrichales</taxon>
        <taxon>Erysipelotrichaceae</taxon>
        <taxon>Grylomicrobium</taxon>
    </lineage>
</organism>
<sequence>MTVQTQDIHKTKRLSNPFRMAKGHDPVIHVTLMLLAFFGVVMIGSATMGETVGAPKTLMLTIAKQLIFVMMGYFLMAFASRNFRLSQLHGNGFSVCIITLYILLLSTRAFTGANGSYAWIRIPGVGITIQPSEFAKIATFLVVAGHLGDRRTRNEKFWELVKRPVIICFIMSFIILIIQKDFGTMSVQFMIFCICFLIPRNPKLKKAQNILRGLFYGLIVLAVFVLSPQGEHLVEALPFKTYQKNRFLSAINPFADVYGSGYQLIQSLVAMSGGGLFGRGLGRSVRKYMNFPEANNDYILGIIVEELGFAGFVILMAIYAIIIYRLLWYAKQMKSEAGRIVLVGTAMYFMLHIFLNVGGVSGLIPLTGIPLPLVSAGGSSAMSFMLSIGLSQSVIASYRRGDLQ</sequence>
<evidence type="ECO:0000256" key="12">
    <source>
        <dbReference type="ARBA" id="ARBA00041185"/>
    </source>
</evidence>
<comment type="catalytic activity">
    <reaction evidence="15">
        <text>[GlcNAc-(1-&gt;4)-Mur2Ac(oyl-L-Ala-gamma-D-Glu-L-Lys-D-Ala-D-Ala)](n)-di-trans,octa-cis-undecaprenyl diphosphate + beta-D-GlcNAc-(1-&gt;4)-Mur2Ac(oyl-L-Ala-gamma-D-Glu-L-Lys-D-Ala-D-Ala)-di-trans,octa-cis-undecaprenyl diphosphate = [GlcNAc-(1-&gt;4)-Mur2Ac(oyl-L-Ala-gamma-D-Glu-L-Lys-D-Ala-D-Ala)](n+1)-di-trans,octa-cis-undecaprenyl diphosphate + di-trans,octa-cis-undecaprenyl diphosphate + H(+)</text>
        <dbReference type="Rhea" id="RHEA:23708"/>
        <dbReference type="Rhea" id="RHEA-COMP:9602"/>
        <dbReference type="Rhea" id="RHEA-COMP:9603"/>
        <dbReference type="ChEBI" id="CHEBI:15378"/>
        <dbReference type="ChEBI" id="CHEBI:58405"/>
        <dbReference type="ChEBI" id="CHEBI:60033"/>
        <dbReference type="ChEBI" id="CHEBI:78435"/>
        <dbReference type="EC" id="2.4.99.28"/>
    </reaction>
</comment>
<name>A0AB35U1J8_9FIRM</name>
<evidence type="ECO:0000256" key="13">
    <source>
        <dbReference type="ARBA" id="ARBA00041418"/>
    </source>
</evidence>
<evidence type="ECO:0000313" key="18">
    <source>
        <dbReference type="EMBL" id="MDX8419330.1"/>
    </source>
</evidence>
<dbReference type="PANTHER" id="PTHR30474">
    <property type="entry name" value="CELL CYCLE PROTEIN"/>
    <property type="match status" value="1"/>
</dbReference>
<feature type="transmembrane region" description="Helical" evidence="17">
    <location>
        <begin position="58"/>
        <end position="80"/>
    </location>
</feature>
<dbReference type="InterPro" id="IPR018365">
    <property type="entry name" value="Cell_cycle_FtsW-rel_CS"/>
</dbReference>
<comment type="similarity">
    <text evidence="11">Belongs to the SEDS family. FtsW subfamily.</text>
</comment>
<evidence type="ECO:0000256" key="10">
    <source>
        <dbReference type="ARBA" id="ARBA00033270"/>
    </source>
</evidence>
<dbReference type="Proteomes" id="UP001286174">
    <property type="component" value="Unassembled WGS sequence"/>
</dbReference>
<dbReference type="Pfam" id="PF01098">
    <property type="entry name" value="FTSW_RODA_SPOVE"/>
    <property type="match status" value="1"/>
</dbReference>
<dbReference type="GO" id="GO:0008360">
    <property type="term" value="P:regulation of cell shape"/>
    <property type="evidence" value="ECO:0007669"/>
    <property type="project" value="UniProtKB-KW"/>
</dbReference>
<feature type="transmembrane region" description="Helical" evidence="17">
    <location>
        <begin position="340"/>
        <end position="364"/>
    </location>
</feature>
<feature type="transmembrane region" description="Helical" evidence="17">
    <location>
        <begin position="307"/>
        <end position="328"/>
    </location>
</feature>
<evidence type="ECO:0000256" key="1">
    <source>
        <dbReference type="ARBA" id="ARBA00004141"/>
    </source>
</evidence>
<dbReference type="GO" id="GO:0005886">
    <property type="term" value="C:plasma membrane"/>
    <property type="evidence" value="ECO:0007669"/>
    <property type="project" value="TreeGrafter"/>
</dbReference>
<evidence type="ECO:0000256" key="8">
    <source>
        <dbReference type="ARBA" id="ARBA00023136"/>
    </source>
</evidence>
<keyword evidence="8 17" id="KW-0472">Membrane</keyword>
<dbReference type="GO" id="GO:0008955">
    <property type="term" value="F:peptidoglycan glycosyltransferase activity"/>
    <property type="evidence" value="ECO:0007669"/>
    <property type="project" value="UniProtKB-EC"/>
</dbReference>
<evidence type="ECO:0000256" key="15">
    <source>
        <dbReference type="ARBA" id="ARBA00049902"/>
    </source>
</evidence>
<feature type="transmembrane region" description="Helical" evidence="17">
    <location>
        <begin position="185"/>
        <end position="201"/>
    </location>
</feature>
<evidence type="ECO:0000256" key="5">
    <source>
        <dbReference type="ARBA" id="ARBA00022960"/>
    </source>
</evidence>